<keyword evidence="7 15" id="KW-0028">Amino-acid biosynthesis</keyword>
<evidence type="ECO:0000256" key="12">
    <source>
        <dbReference type="ARBA" id="ARBA00023154"/>
    </source>
</evidence>
<dbReference type="UniPathway" id="UPA00051">
    <property type="reaction ID" value="UER00464"/>
</dbReference>
<dbReference type="CDD" id="cd02316">
    <property type="entry name" value="VcASADH2_like_N"/>
    <property type="match status" value="1"/>
</dbReference>
<protein>
    <recommendedName>
        <fullName evidence="6 15">Aspartate-semialdehyde dehydrogenase</fullName>
        <shortName evidence="15">ASA dehydrogenase</shortName>
        <shortName evidence="15">ASADH</shortName>
        <ecNumber evidence="6 15">1.2.1.11</ecNumber>
    </recommendedName>
    <alternativeName>
        <fullName evidence="15">Aspartate-beta-semialdehyde dehydrogenase</fullName>
    </alternativeName>
</protein>
<feature type="binding site" evidence="15">
    <location>
        <position position="211"/>
    </location>
    <ligand>
        <name>substrate</name>
    </ligand>
</feature>
<accession>A0A1M5G292</accession>
<dbReference type="EMBL" id="FQVB01000034">
    <property type="protein sequence ID" value="SHF97930.1"/>
    <property type="molecule type" value="Genomic_DNA"/>
</dbReference>
<dbReference type="GO" id="GO:0004073">
    <property type="term" value="F:aspartate-semialdehyde dehydrogenase activity"/>
    <property type="evidence" value="ECO:0007669"/>
    <property type="project" value="UniProtKB-UniRule"/>
</dbReference>
<keyword evidence="10 15" id="KW-0220">Diaminopimelate biosynthesis</keyword>
<evidence type="ECO:0000256" key="14">
    <source>
        <dbReference type="ARBA" id="ARBA00047891"/>
    </source>
</evidence>
<evidence type="ECO:0000256" key="2">
    <source>
        <dbReference type="ARBA" id="ARBA00005076"/>
    </source>
</evidence>
<evidence type="ECO:0000256" key="9">
    <source>
        <dbReference type="ARBA" id="ARBA00022857"/>
    </source>
</evidence>
<evidence type="ECO:0000256" key="6">
    <source>
        <dbReference type="ARBA" id="ARBA00013120"/>
    </source>
</evidence>
<dbReference type="RefSeq" id="WP_073040945.1">
    <property type="nucleotide sequence ID" value="NZ_FQVB01000034.1"/>
</dbReference>
<feature type="binding site" evidence="15">
    <location>
        <begin position="14"/>
        <end position="17"/>
    </location>
    <ligand>
        <name>NADP(+)</name>
        <dbReference type="ChEBI" id="CHEBI:58349"/>
    </ligand>
</feature>
<reference evidence="19" key="1">
    <citation type="submission" date="2016-11" db="EMBL/GenBank/DDBJ databases">
        <authorList>
            <person name="Varghese N."/>
            <person name="Submissions S."/>
        </authorList>
    </citation>
    <scope>NUCLEOTIDE SEQUENCE [LARGE SCALE GENOMIC DNA]</scope>
    <source>
        <strain evidence="19">DSM 9756</strain>
    </source>
</reference>
<dbReference type="Proteomes" id="UP000184076">
    <property type="component" value="Unassembled WGS sequence"/>
</dbReference>
<evidence type="ECO:0000256" key="1">
    <source>
        <dbReference type="ARBA" id="ARBA00005021"/>
    </source>
</evidence>
<evidence type="ECO:0000313" key="19">
    <source>
        <dbReference type="Proteomes" id="UP000184076"/>
    </source>
</evidence>
<dbReference type="Pfam" id="PF01118">
    <property type="entry name" value="Semialdhyde_dh"/>
    <property type="match status" value="1"/>
</dbReference>
<dbReference type="InterPro" id="IPR036291">
    <property type="entry name" value="NAD(P)-bd_dom_sf"/>
</dbReference>
<dbReference type="GO" id="GO:0046983">
    <property type="term" value="F:protein dimerization activity"/>
    <property type="evidence" value="ECO:0007669"/>
    <property type="project" value="InterPro"/>
</dbReference>
<dbReference type="NCBIfam" id="NF004224">
    <property type="entry name" value="PRK05671.1"/>
    <property type="match status" value="1"/>
</dbReference>
<dbReference type="UniPathway" id="UPA00034">
    <property type="reaction ID" value="UER00016"/>
</dbReference>
<keyword evidence="8 15" id="KW-0791">Threonine biosynthesis</keyword>
<evidence type="ECO:0000256" key="3">
    <source>
        <dbReference type="ARBA" id="ARBA00005097"/>
    </source>
</evidence>
<evidence type="ECO:0000256" key="7">
    <source>
        <dbReference type="ARBA" id="ARBA00022605"/>
    </source>
</evidence>
<dbReference type="GO" id="GO:0009089">
    <property type="term" value="P:lysine biosynthetic process via diaminopimelate"/>
    <property type="evidence" value="ECO:0007669"/>
    <property type="project" value="UniProtKB-UniRule"/>
</dbReference>
<keyword evidence="19" id="KW-1185">Reference proteome</keyword>
<feature type="binding site" evidence="15">
    <location>
        <position position="317"/>
    </location>
    <ligand>
        <name>NADP(+)</name>
        <dbReference type="ChEBI" id="CHEBI:58349"/>
    </ligand>
</feature>
<dbReference type="SUPFAM" id="SSF51735">
    <property type="entry name" value="NAD(P)-binding Rossmann-fold domains"/>
    <property type="match status" value="1"/>
</dbReference>
<comment type="pathway">
    <text evidence="1 15">Amino-acid biosynthesis; L-methionine biosynthesis via de novo pathway; L-homoserine from L-aspartate: step 2/3.</text>
</comment>
<gene>
    <name evidence="15" type="primary">asd</name>
    <name evidence="18" type="ORF">SAMN02745206_03038</name>
</gene>
<dbReference type="InterPro" id="IPR012080">
    <property type="entry name" value="Asp_semialdehyde_DH"/>
</dbReference>
<comment type="pathway">
    <text evidence="2 15">Amino-acid biosynthesis; L-lysine biosynthesis via DAP pathway; (S)-tetrahydrodipicolinate from L-aspartate: step 2/4.</text>
</comment>
<keyword evidence="12 15" id="KW-0457">Lysine biosynthesis</keyword>
<comment type="catalytic activity">
    <reaction evidence="14 15">
        <text>L-aspartate 4-semialdehyde + phosphate + NADP(+) = 4-phospho-L-aspartate + NADPH + H(+)</text>
        <dbReference type="Rhea" id="RHEA:24284"/>
        <dbReference type="ChEBI" id="CHEBI:15378"/>
        <dbReference type="ChEBI" id="CHEBI:43474"/>
        <dbReference type="ChEBI" id="CHEBI:57535"/>
        <dbReference type="ChEBI" id="CHEBI:57783"/>
        <dbReference type="ChEBI" id="CHEBI:58349"/>
        <dbReference type="ChEBI" id="CHEBI:537519"/>
        <dbReference type="EC" id="1.2.1.11"/>
    </reaction>
</comment>
<evidence type="ECO:0000256" key="13">
    <source>
        <dbReference type="ARBA" id="ARBA00023167"/>
    </source>
</evidence>
<evidence type="ECO:0000256" key="11">
    <source>
        <dbReference type="ARBA" id="ARBA00023002"/>
    </source>
</evidence>
<dbReference type="GO" id="GO:0009088">
    <property type="term" value="P:threonine biosynthetic process"/>
    <property type="evidence" value="ECO:0007669"/>
    <property type="project" value="UniProtKB-UniRule"/>
</dbReference>
<comment type="function">
    <text evidence="15">Catalyzes the NADPH-dependent formation of L-aspartate-semialdehyde (L-ASA) by the reductive dephosphorylation of L-aspartyl-4-phosphate.</text>
</comment>
<dbReference type="OrthoDB" id="9805684at2"/>
<comment type="subunit">
    <text evidence="5 15">Homodimer.</text>
</comment>
<sequence>MARNGYRVAVVGATGAVGTTMVRVLEERNFPVSDLKLLASSRSVGKELTFRGDKVAVEELTEKSFEGVDVALFSAGASVSRQFAPIAARSGCVVVDNSSAFRMDPQTPLVVPEVNPHAVRGHQGIIANPNCSTIQMVVALKPIQDAAGIKRIVVTTFQAVSGTGMKAIEELRLQVEALVRGEPLPRQVYPHQIAFNCLPHIGSFLDSGYTEEEMKMVNETRKIFEDPDIQVCATTVRVPVYYGHSESVAVETRKPLDVKEAVALLKRADGVQVVDEPLAARYPMPLDAAGRDETFVGRIRKDISVENGLVLWIVADNIRKGAATNAVQIAELLVREKLL</sequence>
<dbReference type="InterPro" id="IPR012280">
    <property type="entry name" value="Semialdhyde_DH_dimer_dom"/>
</dbReference>
<dbReference type="Gene3D" id="3.40.50.720">
    <property type="entry name" value="NAD(P)-binding Rossmann-like Domain"/>
    <property type="match status" value="1"/>
</dbReference>
<keyword evidence="13 15" id="KW-0486">Methionine biosynthesis</keyword>
<keyword evidence="9 15" id="KW-0521">NADP</keyword>
<evidence type="ECO:0000256" key="5">
    <source>
        <dbReference type="ARBA" id="ARBA00011738"/>
    </source>
</evidence>
<evidence type="ECO:0000256" key="16">
    <source>
        <dbReference type="PIRSR" id="PIRSR000148-1"/>
    </source>
</evidence>
<comment type="pathway">
    <text evidence="3 15">Amino-acid biosynthesis; L-threonine biosynthesis; L-threonine from L-aspartate: step 2/5.</text>
</comment>
<dbReference type="AlphaFoldDB" id="A0A1M5G292"/>
<feature type="binding site" evidence="15">
    <location>
        <begin position="161"/>
        <end position="162"/>
    </location>
    <ligand>
        <name>NADP(+)</name>
        <dbReference type="ChEBI" id="CHEBI:58349"/>
    </ligand>
</feature>
<feature type="binding site" evidence="15">
    <location>
        <position position="102"/>
    </location>
    <ligand>
        <name>phosphate</name>
        <dbReference type="ChEBI" id="CHEBI:43474"/>
    </ligand>
</feature>
<organism evidence="18 19">
    <name type="scientific">Desulfacinum infernum DSM 9756</name>
    <dbReference type="NCBI Taxonomy" id="1121391"/>
    <lineage>
        <taxon>Bacteria</taxon>
        <taxon>Pseudomonadati</taxon>
        <taxon>Thermodesulfobacteriota</taxon>
        <taxon>Syntrophobacteria</taxon>
        <taxon>Syntrophobacterales</taxon>
        <taxon>Syntrophobacteraceae</taxon>
        <taxon>Desulfacinum</taxon>
    </lineage>
</organism>
<dbReference type="GO" id="GO:0019877">
    <property type="term" value="P:diaminopimelate biosynthetic process"/>
    <property type="evidence" value="ECO:0007669"/>
    <property type="project" value="UniProtKB-UniRule"/>
</dbReference>
<evidence type="ECO:0000256" key="8">
    <source>
        <dbReference type="ARBA" id="ARBA00022697"/>
    </source>
</evidence>
<feature type="binding site" evidence="15">
    <location>
        <position position="237"/>
    </location>
    <ligand>
        <name>substrate</name>
    </ligand>
</feature>
<dbReference type="CDD" id="cd18131">
    <property type="entry name" value="ASADH_C_bac_euk_like"/>
    <property type="match status" value="1"/>
</dbReference>
<dbReference type="GO" id="GO:0071266">
    <property type="term" value="P:'de novo' L-methionine biosynthetic process"/>
    <property type="evidence" value="ECO:0007669"/>
    <property type="project" value="UniProtKB-UniRule"/>
</dbReference>
<dbReference type="GO" id="GO:0050661">
    <property type="term" value="F:NADP binding"/>
    <property type="evidence" value="ECO:0007669"/>
    <property type="project" value="UniProtKB-UniRule"/>
</dbReference>
<dbReference type="SUPFAM" id="SSF55347">
    <property type="entry name" value="Glyceraldehyde-3-phosphate dehydrogenase-like, C-terminal domain"/>
    <property type="match status" value="1"/>
</dbReference>
<feature type="binding site" evidence="15">
    <location>
        <position position="158"/>
    </location>
    <ligand>
        <name>substrate</name>
    </ligand>
</feature>
<dbReference type="PANTHER" id="PTHR46278:SF2">
    <property type="entry name" value="ASPARTATE-SEMIALDEHYDE DEHYDROGENASE"/>
    <property type="match status" value="1"/>
</dbReference>
<dbReference type="PIRSF" id="PIRSF000148">
    <property type="entry name" value="ASA_dh"/>
    <property type="match status" value="1"/>
</dbReference>
<dbReference type="Gene3D" id="3.30.360.10">
    <property type="entry name" value="Dihydrodipicolinate Reductase, domain 2"/>
    <property type="match status" value="1"/>
</dbReference>
<evidence type="ECO:0000256" key="15">
    <source>
        <dbReference type="HAMAP-Rule" id="MF_02121"/>
    </source>
</evidence>
<proteinExistence type="inferred from homology"/>
<dbReference type="EC" id="1.2.1.11" evidence="6 15"/>
<keyword evidence="11 15" id="KW-0560">Oxidoreductase</keyword>
<dbReference type="HAMAP" id="MF_02121">
    <property type="entry name" value="ASADH"/>
    <property type="match status" value="1"/>
</dbReference>
<evidence type="ECO:0000256" key="4">
    <source>
        <dbReference type="ARBA" id="ARBA00010584"/>
    </source>
</evidence>
<feature type="active site" description="Proton acceptor" evidence="15 16">
    <location>
        <position position="244"/>
    </location>
</feature>
<evidence type="ECO:0000256" key="10">
    <source>
        <dbReference type="ARBA" id="ARBA00022915"/>
    </source>
</evidence>
<name>A0A1M5G292_9BACT</name>
<dbReference type="InterPro" id="IPR000534">
    <property type="entry name" value="Semialdehyde_DH_NAD-bd"/>
</dbReference>
<dbReference type="SMART" id="SM00859">
    <property type="entry name" value="Semialdhyde_dh"/>
    <property type="match status" value="1"/>
</dbReference>
<dbReference type="NCBIfam" id="NF005957">
    <property type="entry name" value="PRK08040.1"/>
    <property type="match status" value="1"/>
</dbReference>
<dbReference type="InterPro" id="IPR005986">
    <property type="entry name" value="Asp_semialdehyde_DH_beta"/>
</dbReference>
<feature type="active site" description="Acyl-thioester intermediate" evidence="15 16">
    <location>
        <position position="131"/>
    </location>
</feature>
<comment type="similarity">
    <text evidence="4 15">Belongs to the aspartate-semialdehyde dehydrogenase family.</text>
</comment>
<feature type="binding site" evidence="15">
    <location>
        <begin position="42"/>
        <end position="43"/>
    </location>
    <ligand>
        <name>NADP(+)</name>
        <dbReference type="ChEBI" id="CHEBI:58349"/>
    </ligand>
</feature>
<dbReference type="NCBIfam" id="NF011456">
    <property type="entry name" value="PRK14874.1"/>
    <property type="match status" value="1"/>
</dbReference>
<dbReference type="GO" id="GO:0009097">
    <property type="term" value="P:isoleucine biosynthetic process"/>
    <property type="evidence" value="ECO:0007669"/>
    <property type="project" value="UniProtKB-UniRule"/>
</dbReference>
<dbReference type="STRING" id="1121391.SAMN02745206_03038"/>
<evidence type="ECO:0000313" key="18">
    <source>
        <dbReference type="EMBL" id="SHF97930.1"/>
    </source>
</evidence>
<dbReference type="UniPathway" id="UPA00050">
    <property type="reaction ID" value="UER00463"/>
</dbReference>
<dbReference type="Pfam" id="PF02774">
    <property type="entry name" value="Semialdhyde_dhC"/>
    <property type="match status" value="1"/>
</dbReference>
<dbReference type="NCBIfam" id="TIGR01296">
    <property type="entry name" value="asd_B"/>
    <property type="match status" value="1"/>
</dbReference>
<feature type="domain" description="Semialdehyde dehydrogenase NAD-binding" evidence="17">
    <location>
        <begin position="7"/>
        <end position="122"/>
    </location>
</feature>
<comment type="caution">
    <text evidence="15">Lacks conserved residue(s) required for the propagation of feature annotation.</text>
</comment>
<dbReference type="GO" id="GO:0051287">
    <property type="term" value="F:NAD binding"/>
    <property type="evidence" value="ECO:0007669"/>
    <property type="project" value="InterPro"/>
</dbReference>
<evidence type="ECO:0000259" key="17">
    <source>
        <dbReference type="SMART" id="SM00859"/>
    </source>
</evidence>
<dbReference type="PANTHER" id="PTHR46278">
    <property type="entry name" value="DEHYDROGENASE, PUTATIVE-RELATED"/>
    <property type="match status" value="1"/>
</dbReference>